<evidence type="ECO:0000313" key="2">
    <source>
        <dbReference type="EMBL" id="MPL67780.1"/>
    </source>
</evidence>
<name>A0A644TLI4_9ZZZZ</name>
<proteinExistence type="predicted"/>
<protein>
    <recommendedName>
        <fullName evidence="1">DUF6305 domain-containing protein</fullName>
    </recommendedName>
</protein>
<organism evidence="2">
    <name type="scientific">bioreactor metagenome</name>
    <dbReference type="NCBI Taxonomy" id="1076179"/>
    <lineage>
        <taxon>unclassified sequences</taxon>
        <taxon>metagenomes</taxon>
        <taxon>ecological metagenomes</taxon>
    </lineage>
</organism>
<comment type="caution">
    <text evidence="2">The sequence shown here is derived from an EMBL/GenBank/DDBJ whole genome shotgun (WGS) entry which is preliminary data.</text>
</comment>
<gene>
    <name evidence="2" type="ORF">SDC9_13483</name>
</gene>
<reference evidence="2" key="1">
    <citation type="submission" date="2019-08" db="EMBL/GenBank/DDBJ databases">
        <authorList>
            <person name="Kucharzyk K."/>
            <person name="Murdoch R.W."/>
            <person name="Higgins S."/>
            <person name="Loffler F."/>
        </authorList>
    </citation>
    <scope>NUCLEOTIDE SEQUENCE</scope>
</reference>
<accession>A0A644TLI4</accession>
<feature type="domain" description="DUF6305" evidence="1">
    <location>
        <begin position="51"/>
        <end position="205"/>
    </location>
</feature>
<dbReference type="InterPro" id="IPR046272">
    <property type="entry name" value="DUF6305"/>
</dbReference>
<dbReference type="EMBL" id="VSSQ01000038">
    <property type="protein sequence ID" value="MPL67780.1"/>
    <property type="molecule type" value="Genomic_DNA"/>
</dbReference>
<sequence>MAKGRVVSLTSDISELNAKQGVFMKRFILVCAFVAALGAYGFAQQSTAFAEKPALVTAIGQSADFEMIKVLLNRAKVPYTADPLVKAEKLDGSAKTLVLVVGASSKGLGAAGISAEAELVRTQALLKKAKELKLSIIVMHVGGAARRGAMSDTFIKPCMEAASYAIVVASGDEDGLFTELAAKAKISLAKVDRISSAGAPLAAAFK</sequence>
<dbReference type="AlphaFoldDB" id="A0A644TLI4"/>
<dbReference type="Pfam" id="PF19823">
    <property type="entry name" value="DUF6305"/>
    <property type="match status" value="1"/>
</dbReference>
<evidence type="ECO:0000259" key="1">
    <source>
        <dbReference type="Pfam" id="PF19823"/>
    </source>
</evidence>